<dbReference type="Gene3D" id="3.40.50.620">
    <property type="entry name" value="HUPs"/>
    <property type="match status" value="2"/>
</dbReference>
<feature type="binding site" evidence="9">
    <location>
        <position position="608"/>
    </location>
    <ligand>
        <name>ATP</name>
        <dbReference type="ChEBI" id="CHEBI:30616"/>
    </ligand>
</feature>
<dbReference type="GO" id="GO:0006429">
    <property type="term" value="P:leucyl-tRNA aminoacylation"/>
    <property type="evidence" value="ECO:0007669"/>
    <property type="project" value="UniProtKB-UniRule"/>
</dbReference>
<dbReference type="InterPro" id="IPR025709">
    <property type="entry name" value="Leu_tRNA-synth_edit"/>
</dbReference>
<reference evidence="13" key="1">
    <citation type="submission" date="2020-02" db="EMBL/GenBank/DDBJ databases">
        <authorList>
            <person name="Meier V. D."/>
        </authorList>
    </citation>
    <scope>NUCLEOTIDE SEQUENCE</scope>
    <source>
        <strain evidence="13">AVDCRST_MAG33</strain>
    </source>
</reference>
<feature type="domain" description="Leucyl-tRNA synthetase editing" evidence="12">
    <location>
        <begin position="242"/>
        <end position="429"/>
    </location>
</feature>
<dbReference type="PANTHER" id="PTHR43740">
    <property type="entry name" value="LEUCYL-TRNA SYNTHETASE"/>
    <property type="match status" value="1"/>
</dbReference>
<dbReference type="EMBL" id="CADCWK010000217">
    <property type="protein sequence ID" value="CAA9564771.1"/>
    <property type="molecule type" value="Genomic_DNA"/>
</dbReference>
<dbReference type="PANTHER" id="PTHR43740:SF2">
    <property type="entry name" value="LEUCINE--TRNA LIGASE, MITOCHONDRIAL"/>
    <property type="match status" value="1"/>
</dbReference>
<comment type="subcellular location">
    <subcellularLocation>
        <location evidence="9">Cytoplasm</location>
    </subcellularLocation>
</comment>
<dbReference type="Gene3D" id="1.10.730.10">
    <property type="entry name" value="Isoleucyl-tRNA Synthetase, Domain 1"/>
    <property type="match status" value="1"/>
</dbReference>
<dbReference type="InterPro" id="IPR009008">
    <property type="entry name" value="Val/Leu/Ile-tRNA-synth_edit"/>
</dbReference>
<keyword evidence="2 9" id="KW-0963">Cytoplasm</keyword>
<dbReference type="GO" id="GO:0002161">
    <property type="term" value="F:aminoacyl-tRNA deacylase activity"/>
    <property type="evidence" value="ECO:0007669"/>
    <property type="project" value="InterPro"/>
</dbReference>
<dbReference type="GO" id="GO:0005524">
    <property type="term" value="F:ATP binding"/>
    <property type="evidence" value="ECO:0007669"/>
    <property type="project" value="UniProtKB-UniRule"/>
</dbReference>
<dbReference type="CDD" id="cd00812">
    <property type="entry name" value="LeuRS_core"/>
    <property type="match status" value="1"/>
</dbReference>
<keyword evidence="5 9" id="KW-0067">ATP-binding</keyword>
<feature type="domain" description="Aminoacyl-tRNA synthetase class Ia" evidence="10">
    <location>
        <begin position="443"/>
        <end position="634"/>
    </location>
</feature>
<feature type="short sequence motif" description="'KMSKS' region" evidence="9">
    <location>
        <begin position="605"/>
        <end position="609"/>
    </location>
</feature>
<dbReference type="Gene3D" id="3.10.20.590">
    <property type="match status" value="1"/>
</dbReference>
<dbReference type="SUPFAM" id="SSF47323">
    <property type="entry name" value="Anticodon-binding domain of a subclass of class I aminoacyl-tRNA synthetases"/>
    <property type="match status" value="1"/>
</dbReference>
<keyword evidence="7 9" id="KW-0030">Aminoacyl-tRNA synthetase</keyword>
<dbReference type="NCBIfam" id="TIGR00396">
    <property type="entry name" value="leuS_bact"/>
    <property type="match status" value="1"/>
</dbReference>
<dbReference type="SUPFAM" id="SSF52374">
    <property type="entry name" value="Nucleotidylyl transferase"/>
    <property type="match status" value="1"/>
</dbReference>
<gene>
    <name evidence="9" type="primary">leuS</name>
    <name evidence="13" type="ORF">AVDCRST_MAG33-1989</name>
</gene>
<dbReference type="Pfam" id="PF08264">
    <property type="entry name" value="Anticodon_1"/>
    <property type="match status" value="1"/>
</dbReference>
<comment type="similarity">
    <text evidence="1 9">Belongs to the class-I aminoacyl-tRNA synthetase family.</text>
</comment>
<name>A0A6J4V4V1_9BACT</name>
<dbReference type="InterPro" id="IPR009080">
    <property type="entry name" value="tRNAsynth_Ia_anticodon-bd"/>
</dbReference>
<sequence length="842" mass="95940">MTSQTSPETGIESVEPVDSRRLQDAYDASAIEAKWRRQWEIDNLYRVDDDDPRPKWYSLTMYPYPSGILHVGHWWAYTVPDAYARLQRMRGYNVLFPMGFDAFGLPAENAAIRNNTHPAAWTVDNIDAMREQYRSMGPMIDWTRQVVTCTPEYYRWNQWLFLRMLERGLAYRAPGSVWWCPNDQTVLANEQVIDGNICERCGHEVYKRDLEQWYFRITDYADELLDGLETVDWPERVKTMQRNWIGKSRGARLSFRLDSGEGLEVFTTRPDTVWGATFMVVAPEHPLVATITTDEKRAEVDAYVDQARRQSEIERMSGDSDKPKSGVWTGAYATNPVNDARIPVWIADYVLMGYGTGAIMAVPAHDERDFLFARSHGLPIVPVIQPDGVEHLDGETMTEAYVGPGRMINSGRFDGTPVPESIETIVEWLASQNRGEREINFRLRDWLISRQRYWGTPIPVVYCDACGMVPVPDDQLPVVLPLDAEFTPTGQSPLVSHEAFLHTTCPACGGPARRETDTMDTFVDSSWYWFRYTSPQFEEGMFDTEAARRWVPVDLYTGGIEHAILHLLYARFFTRVIRDIGLIDHDEPFKKLRNQGMILSVEGTKMSKSRGTQVSPDAIVEHWGADTLRLHLMYLGPWELGGPWNDNGPVGMNRFIRRAFQVVTETVDRPVTGDDTTAEARALRRLTHLTIQKVTEDIEGFAFNTMVAALIEFTNALMAQRETAVIHTPAWREAVETLVLLMAPSTPFVAEELWQRLGRPYSVHHRQWPTFDPALLTVEEVELVVQVNGKVRERLTVPVGLDEAAALAQVRALPKVQEQLGDREPVKVIYVPGRLINIVVKG</sequence>
<dbReference type="SUPFAM" id="SSF50677">
    <property type="entry name" value="ValRS/IleRS/LeuRS editing domain"/>
    <property type="match status" value="1"/>
</dbReference>
<dbReference type="Pfam" id="PF00133">
    <property type="entry name" value="tRNA-synt_1"/>
    <property type="match status" value="1"/>
</dbReference>
<dbReference type="AlphaFoldDB" id="A0A6J4V4V1"/>
<evidence type="ECO:0000256" key="4">
    <source>
        <dbReference type="ARBA" id="ARBA00022741"/>
    </source>
</evidence>
<dbReference type="PRINTS" id="PR00985">
    <property type="entry name" value="TRNASYNTHLEU"/>
</dbReference>
<dbReference type="CDD" id="cd07958">
    <property type="entry name" value="Anticodon_Ia_Leu_BEm"/>
    <property type="match status" value="1"/>
</dbReference>
<evidence type="ECO:0000256" key="2">
    <source>
        <dbReference type="ARBA" id="ARBA00022490"/>
    </source>
</evidence>
<dbReference type="InterPro" id="IPR002300">
    <property type="entry name" value="aa-tRNA-synth_Ia"/>
</dbReference>
<evidence type="ECO:0000259" key="11">
    <source>
        <dbReference type="Pfam" id="PF08264"/>
    </source>
</evidence>
<evidence type="ECO:0000256" key="5">
    <source>
        <dbReference type="ARBA" id="ARBA00022840"/>
    </source>
</evidence>
<keyword evidence="6 9" id="KW-0648">Protein biosynthesis</keyword>
<evidence type="ECO:0000259" key="10">
    <source>
        <dbReference type="Pfam" id="PF00133"/>
    </source>
</evidence>
<dbReference type="EC" id="6.1.1.4" evidence="9"/>
<dbReference type="InterPro" id="IPR014729">
    <property type="entry name" value="Rossmann-like_a/b/a_fold"/>
</dbReference>
<evidence type="ECO:0000256" key="1">
    <source>
        <dbReference type="ARBA" id="ARBA00005594"/>
    </source>
</evidence>
<proteinExistence type="inferred from homology"/>
<accession>A0A6J4V4V1</accession>
<feature type="short sequence motif" description="'HIGH' region" evidence="9">
    <location>
        <begin position="63"/>
        <end position="73"/>
    </location>
</feature>
<dbReference type="FunFam" id="3.40.50.620:FF:000056">
    <property type="entry name" value="Leucine--tRNA ligase"/>
    <property type="match status" value="1"/>
</dbReference>
<dbReference type="GO" id="GO:0005829">
    <property type="term" value="C:cytosol"/>
    <property type="evidence" value="ECO:0007669"/>
    <property type="project" value="TreeGrafter"/>
</dbReference>
<dbReference type="InterPro" id="IPR013155">
    <property type="entry name" value="M/V/L/I-tRNA-synth_anticd-bd"/>
</dbReference>
<feature type="domain" description="Methionyl/Valyl/Leucyl/Isoleucyl-tRNA synthetase anticodon-binding" evidence="11">
    <location>
        <begin position="681"/>
        <end position="803"/>
    </location>
</feature>
<evidence type="ECO:0000256" key="3">
    <source>
        <dbReference type="ARBA" id="ARBA00022598"/>
    </source>
</evidence>
<evidence type="ECO:0000256" key="8">
    <source>
        <dbReference type="ARBA" id="ARBA00047469"/>
    </source>
</evidence>
<dbReference type="InterPro" id="IPR002302">
    <property type="entry name" value="Leu-tRNA-ligase"/>
</dbReference>
<dbReference type="FunFam" id="1.10.730.10:FF:000002">
    <property type="entry name" value="Leucine--tRNA ligase"/>
    <property type="match status" value="1"/>
</dbReference>
<dbReference type="HAMAP" id="MF_00049_B">
    <property type="entry name" value="Leu_tRNA_synth_B"/>
    <property type="match status" value="1"/>
</dbReference>
<evidence type="ECO:0000259" key="12">
    <source>
        <dbReference type="Pfam" id="PF13603"/>
    </source>
</evidence>
<dbReference type="FunFam" id="3.40.50.620:FF:000003">
    <property type="entry name" value="Leucine--tRNA ligase"/>
    <property type="match status" value="1"/>
</dbReference>
<dbReference type="GO" id="GO:0004823">
    <property type="term" value="F:leucine-tRNA ligase activity"/>
    <property type="evidence" value="ECO:0007669"/>
    <property type="project" value="UniProtKB-UniRule"/>
</dbReference>
<evidence type="ECO:0000256" key="9">
    <source>
        <dbReference type="HAMAP-Rule" id="MF_00049"/>
    </source>
</evidence>
<organism evidence="13">
    <name type="scientific">uncultured Thermomicrobiales bacterium</name>
    <dbReference type="NCBI Taxonomy" id="1645740"/>
    <lineage>
        <taxon>Bacteria</taxon>
        <taxon>Pseudomonadati</taxon>
        <taxon>Thermomicrobiota</taxon>
        <taxon>Thermomicrobia</taxon>
        <taxon>Thermomicrobiales</taxon>
        <taxon>environmental samples</taxon>
    </lineage>
</organism>
<protein>
    <recommendedName>
        <fullName evidence="9">Leucine--tRNA ligase</fullName>
        <ecNumber evidence="9">6.1.1.4</ecNumber>
    </recommendedName>
    <alternativeName>
        <fullName evidence="9">Leucyl-tRNA synthetase</fullName>
        <shortName evidence="9">LeuRS</shortName>
    </alternativeName>
</protein>
<keyword evidence="4 9" id="KW-0547">Nucleotide-binding</keyword>
<evidence type="ECO:0000313" key="13">
    <source>
        <dbReference type="EMBL" id="CAA9564771.1"/>
    </source>
</evidence>
<comment type="catalytic activity">
    <reaction evidence="8 9">
        <text>tRNA(Leu) + L-leucine + ATP = L-leucyl-tRNA(Leu) + AMP + diphosphate</text>
        <dbReference type="Rhea" id="RHEA:11688"/>
        <dbReference type="Rhea" id="RHEA-COMP:9613"/>
        <dbReference type="Rhea" id="RHEA-COMP:9622"/>
        <dbReference type="ChEBI" id="CHEBI:30616"/>
        <dbReference type="ChEBI" id="CHEBI:33019"/>
        <dbReference type="ChEBI" id="CHEBI:57427"/>
        <dbReference type="ChEBI" id="CHEBI:78442"/>
        <dbReference type="ChEBI" id="CHEBI:78494"/>
        <dbReference type="ChEBI" id="CHEBI:456215"/>
        <dbReference type="EC" id="6.1.1.4"/>
    </reaction>
</comment>
<evidence type="ECO:0000256" key="6">
    <source>
        <dbReference type="ARBA" id="ARBA00022917"/>
    </source>
</evidence>
<dbReference type="Pfam" id="PF13603">
    <property type="entry name" value="tRNA-synt_1_2"/>
    <property type="match status" value="1"/>
</dbReference>
<evidence type="ECO:0000256" key="7">
    <source>
        <dbReference type="ARBA" id="ARBA00023146"/>
    </source>
</evidence>
<keyword evidence="3 9" id="KW-0436">Ligase</keyword>